<protein>
    <submittedName>
        <fullName evidence="1">Uncharacterized protein</fullName>
    </submittedName>
</protein>
<dbReference type="RefSeq" id="WP_014145746.1">
    <property type="nucleotide sequence ID" value="NC_016111.1"/>
</dbReference>
<gene>
    <name evidence="1" type="ordered locus">SCATT_50390</name>
</gene>
<dbReference type="eggNOG" id="ENOG503297I">
    <property type="taxonomic scope" value="Bacteria"/>
</dbReference>
<dbReference type="AlphaFoldDB" id="F8JRT4"/>
<dbReference type="Proteomes" id="UP000007842">
    <property type="component" value="Chromosome"/>
</dbReference>
<accession>F8JRT4</accession>
<sequence length="85" mass="9069">MDGHDLDRTADAAIACALRDDADGLAALVLPMNAGDLRRLVARLAARSAESLTGWAADAGSTREDTLAMWQAAMLRAERDRTAEE</sequence>
<accession>G8X3N5</accession>
<evidence type="ECO:0000313" key="2">
    <source>
        <dbReference type="Proteomes" id="UP000007842"/>
    </source>
</evidence>
<proteinExistence type="predicted"/>
<dbReference type="HOGENOM" id="CLU_193860_0_0_11"/>
<dbReference type="KEGG" id="scy:SCATT_50390"/>
<dbReference type="KEGG" id="sct:SCAT_5043"/>
<reference evidence="2" key="1">
    <citation type="submission" date="2011-12" db="EMBL/GenBank/DDBJ databases">
        <title>Complete genome sequence of Streptomyces cattleya strain DSM 46488.</title>
        <authorList>
            <person name="Ou H.-Y."/>
            <person name="Li P."/>
            <person name="Zhao C."/>
            <person name="O'Hagan D."/>
            <person name="Deng Z."/>
        </authorList>
    </citation>
    <scope>NUCLEOTIDE SEQUENCE [LARGE SCALE GENOMIC DNA]</scope>
    <source>
        <strain evidence="2">ATCC 35852 / DSM 46488 / JCM 4925 / NBRC 14057 / NRRL 8057</strain>
    </source>
</reference>
<dbReference type="PATRIC" id="fig|1003195.11.peg.6466"/>
<organism evidence="1 2">
    <name type="scientific">Streptantibioticus cattleyicolor (strain ATCC 35852 / DSM 46488 / JCM 4925 / NBRC 14057 / NRRL 8057)</name>
    <name type="common">Streptomyces cattleya</name>
    <dbReference type="NCBI Taxonomy" id="1003195"/>
    <lineage>
        <taxon>Bacteria</taxon>
        <taxon>Bacillati</taxon>
        <taxon>Actinomycetota</taxon>
        <taxon>Actinomycetes</taxon>
        <taxon>Kitasatosporales</taxon>
        <taxon>Streptomycetaceae</taxon>
        <taxon>Streptantibioticus</taxon>
    </lineage>
</organism>
<name>F8JRT4_STREN</name>
<evidence type="ECO:0000313" key="1">
    <source>
        <dbReference type="EMBL" id="AEW97410.1"/>
    </source>
</evidence>
<dbReference type="EMBL" id="CP003219">
    <property type="protein sequence ID" value="AEW97410.1"/>
    <property type="molecule type" value="Genomic_DNA"/>
</dbReference>
<keyword evidence="2" id="KW-1185">Reference proteome</keyword>